<dbReference type="GO" id="GO:0042128">
    <property type="term" value="P:nitrate assimilation"/>
    <property type="evidence" value="ECO:0007669"/>
    <property type="project" value="UniProtKB-KW"/>
</dbReference>
<dbReference type="PROSITE" id="PS51384">
    <property type="entry name" value="FAD_FR"/>
    <property type="match status" value="1"/>
</dbReference>
<evidence type="ECO:0000256" key="6">
    <source>
        <dbReference type="ARBA" id="ARBA00022505"/>
    </source>
</evidence>
<dbReference type="Gene3D" id="2.40.30.10">
    <property type="entry name" value="Translation factors"/>
    <property type="match status" value="1"/>
</dbReference>
<dbReference type="SUPFAM" id="SSF63380">
    <property type="entry name" value="Riboflavin synthase domain-like"/>
    <property type="match status" value="1"/>
</dbReference>
<dbReference type="InterPro" id="IPR008333">
    <property type="entry name" value="Cbr1-like_FAD-bd_dom"/>
</dbReference>
<evidence type="ECO:0000256" key="12">
    <source>
        <dbReference type="ARBA" id="ARBA00023002"/>
    </source>
</evidence>
<dbReference type="SMART" id="SM01117">
    <property type="entry name" value="Cyt-b5"/>
    <property type="match status" value="1"/>
</dbReference>
<keyword evidence="13" id="KW-0408">Iron</keyword>
<comment type="cofactor">
    <cofactor evidence="18">
        <name>Mo-molybdopterin</name>
        <dbReference type="ChEBI" id="CHEBI:71302"/>
    </cofactor>
    <text evidence="18">Binds 1 Mo-molybdopterin (Mo-MPT) cofactor per subunit.</text>
</comment>
<dbReference type="InterPro" id="IPR018506">
    <property type="entry name" value="Cyt_B5_heme-BS"/>
</dbReference>
<dbReference type="InterPro" id="IPR022407">
    <property type="entry name" value="OxRdtase_Mopterin_BS"/>
</dbReference>
<dbReference type="Pfam" id="PF03404">
    <property type="entry name" value="Mo-co_dimer"/>
    <property type="match status" value="1"/>
</dbReference>
<comment type="cofactor">
    <cofactor evidence="2">
        <name>FAD</name>
        <dbReference type="ChEBI" id="CHEBI:57692"/>
    </cofactor>
</comment>
<dbReference type="Gene3D" id="3.90.420.10">
    <property type="entry name" value="Oxidoreductase, molybdopterin-binding domain"/>
    <property type="match status" value="1"/>
</dbReference>
<evidence type="ECO:0000256" key="17">
    <source>
        <dbReference type="PIRNR" id="PIRNR000233"/>
    </source>
</evidence>
<dbReference type="Pfam" id="PF00174">
    <property type="entry name" value="Oxidored_molyb"/>
    <property type="match status" value="1"/>
</dbReference>
<dbReference type="GO" id="GO:0006809">
    <property type="term" value="P:nitric oxide biosynthetic process"/>
    <property type="evidence" value="ECO:0007669"/>
    <property type="project" value="InterPro"/>
</dbReference>
<reference evidence="22 23" key="1">
    <citation type="journal article" date="2016" name="Mol. Biol. Evol.">
        <title>Comparative Genomics of Early-Diverging Mushroom-Forming Fungi Provides Insights into the Origins of Lignocellulose Decay Capabilities.</title>
        <authorList>
            <person name="Nagy L.G."/>
            <person name="Riley R."/>
            <person name="Tritt A."/>
            <person name="Adam C."/>
            <person name="Daum C."/>
            <person name="Floudas D."/>
            <person name="Sun H."/>
            <person name="Yadav J.S."/>
            <person name="Pangilinan J."/>
            <person name="Larsson K.H."/>
            <person name="Matsuura K."/>
            <person name="Barry K."/>
            <person name="Labutti K."/>
            <person name="Kuo R."/>
            <person name="Ohm R.A."/>
            <person name="Bhattacharya S.S."/>
            <person name="Shirouzu T."/>
            <person name="Yoshinaga Y."/>
            <person name="Martin F.M."/>
            <person name="Grigoriev I.V."/>
            <person name="Hibbett D.S."/>
        </authorList>
    </citation>
    <scope>NUCLEOTIDE SEQUENCE [LARGE SCALE GENOMIC DNA]</scope>
    <source>
        <strain evidence="22 23">HHB14362 ss-1</strain>
    </source>
</reference>
<dbReference type="PANTHER" id="PTHR19372:SF7">
    <property type="entry name" value="SULFITE OXIDASE, MITOCHONDRIAL"/>
    <property type="match status" value="1"/>
</dbReference>
<keyword evidence="15" id="KW-1015">Disulfide bond</keyword>
<dbReference type="GO" id="GO:0050464">
    <property type="term" value="F:nitrate reductase (NADPH) activity"/>
    <property type="evidence" value="ECO:0007669"/>
    <property type="project" value="UniProtKB-EC"/>
</dbReference>
<dbReference type="AlphaFoldDB" id="A0A165VW83"/>
<gene>
    <name evidence="22" type="ORF">NEOLEDRAFT_1127249</name>
</gene>
<protein>
    <recommendedName>
        <fullName evidence="17">Nitrate reductase</fullName>
    </recommendedName>
</protein>
<dbReference type="InterPro" id="IPR036400">
    <property type="entry name" value="Cyt_B5-like_heme/steroid_sf"/>
</dbReference>
<feature type="domain" description="FAD-binding FR-type" evidence="21">
    <location>
        <begin position="646"/>
        <end position="758"/>
    </location>
</feature>
<evidence type="ECO:0000256" key="3">
    <source>
        <dbReference type="ARBA" id="ARBA00003838"/>
    </source>
</evidence>
<evidence type="ECO:0000256" key="18">
    <source>
        <dbReference type="PIRSR" id="PIRSR000233-1"/>
    </source>
</evidence>
<evidence type="ECO:0000256" key="10">
    <source>
        <dbReference type="ARBA" id="ARBA00022827"/>
    </source>
</evidence>
<dbReference type="PRINTS" id="PR00363">
    <property type="entry name" value="CYTOCHROMEB5"/>
</dbReference>
<dbReference type="Pfam" id="PF00173">
    <property type="entry name" value="Cyt-b5"/>
    <property type="match status" value="1"/>
</dbReference>
<dbReference type="InterPro" id="IPR036374">
    <property type="entry name" value="OxRdtase_Mopterin-bd_sf"/>
</dbReference>
<evidence type="ECO:0000256" key="9">
    <source>
        <dbReference type="ARBA" id="ARBA00022723"/>
    </source>
</evidence>
<comment type="cofactor">
    <cofactor evidence="1">
        <name>heme</name>
        <dbReference type="ChEBI" id="CHEBI:30413"/>
    </cofactor>
</comment>
<keyword evidence="10" id="KW-0274">FAD</keyword>
<evidence type="ECO:0000256" key="5">
    <source>
        <dbReference type="ARBA" id="ARBA00011738"/>
    </source>
</evidence>
<dbReference type="InParanoid" id="A0A165VW83"/>
<dbReference type="SUPFAM" id="SSF52343">
    <property type="entry name" value="Ferredoxin reductase-like, C-terminal NADP-linked domain"/>
    <property type="match status" value="1"/>
</dbReference>
<dbReference type="OrthoDB" id="432685at2759"/>
<evidence type="ECO:0000259" key="21">
    <source>
        <dbReference type="PROSITE" id="PS51384"/>
    </source>
</evidence>
<dbReference type="SUPFAM" id="SSF55856">
    <property type="entry name" value="Cytochrome b5-like heme/steroid binding domain"/>
    <property type="match status" value="1"/>
</dbReference>
<dbReference type="InterPro" id="IPR001433">
    <property type="entry name" value="OxRdtase_FAD/NAD-bd"/>
</dbReference>
<keyword evidence="6 18" id="KW-0500">Molybdenum</keyword>
<dbReference type="Proteomes" id="UP000076761">
    <property type="component" value="Unassembled WGS sequence"/>
</dbReference>
<dbReference type="PRINTS" id="PR00406">
    <property type="entry name" value="CYTB5RDTASE"/>
</dbReference>
<dbReference type="Pfam" id="PF00970">
    <property type="entry name" value="FAD_binding_6"/>
    <property type="match status" value="1"/>
</dbReference>
<evidence type="ECO:0000313" key="22">
    <source>
        <dbReference type="EMBL" id="KZT30292.1"/>
    </source>
</evidence>
<dbReference type="CDD" id="cd06183">
    <property type="entry name" value="cyt_b5_reduct_like"/>
    <property type="match status" value="1"/>
</dbReference>
<dbReference type="PROSITE" id="PS00191">
    <property type="entry name" value="CYTOCHROME_B5_1"/>
    <property type="match status" value="1"/>
</dbReference>
<dbReference type="EMBL" id="KV425552">
    <property type="protein sequence ID" value="KZT30292.1"/>
    <property type="molecule type" value="Genomic_DNA"/>
</dbReference>
<dbReference type="InterPro" id="IPR000572">
    <property type="entry name" value="OxRdtase_Mopterin-bd_dom"/>
</dbReference>
<dbReference type="Gene3D" id="2.60.40.650">
    <property type="match status" value="1"/>
</dbReference>
<keyword evidence="9 18" id="KW-0479">Metal-binding</keyword>
<keyword evidence="23" id="KW-1185">Reference proteome</keyword>
<feature type="compositionally biased region" description="Polar residues" evidence="19">
    <location>
        <begin position="1"/>
        <end position="11"/>
    </location>
</feature>
<keyword evidence="14 17" id="KW-0534">Nitrate assimilation</keyword>
<evidence type="ECO:0000256" key="15">
    <source>
        <dbReference type="ARBA" id="ARBA00023157"/>
    </source>
</evidence>
<dbReference type="InterPro" id="IPR005066">
    <property type="entry name" value="MoCF_OxRdtse_dimer"/>
</dbReference>
<keyword evidence="7" id="KW-0349">Heme</keyword>
<accession>A0A165VW83</accession>
<dbReference type="InterPro" id="IPR014756">
    <property type="entry name" value="Ig_E-set"/>
</dbReference>
<evidence type="ECO:0000256" key="13">
    <source>
        <dbReference type="ARBA" id="ARBA00023004"/>
    </source>
</evidence>
<evidence type="ECO:0000256" key="8">
    <source>
        <dbReference type="ARBA" id="ARBA00022630"/>
    </source>
</evidence>
<dbReference type="InterPro" id="IPR039261">
    <property type="entry name" value="FNR_nucleotide-bd"/>
</dbReference>
<dbReference type="InterPro" id="IPR017938">
    <property type="entry name" value="Riboflavin_synthase-like_b-brl"/>
</dbReference>
<name>A0A165VW83_9AGAM</name>
<dbReference type="Gene3D" id="3.10.120.10">
    <property type="entry name" value="Cytochrome b5-like heme/steroid binding domain"/>
    <property type="match status" value="1"/>
</dbReference>
<dbReference type="FunFam" id="3.90.420.10:FF:000005">
    <property type="entry name" value="Nitrate reductase"/>
    <property type="match status" value="1"/>
</dbReference>
<evidence type="ECO:0000256" key="4">
    <source>
        <dbReference type="ARBA" id="ARBA00006253"/>
    </source>
</evidence>
<evidence type="ECO:0000256" key="2">
    <source>
        <dbReference type="ARBA" id="ARBA00001974"/>
    </source>
</evidence>
<dbReference type="SUPFAM" id="SSF81296">
    <property type="entry name" value="E set domains"/>
    <property type="match status" value="1"/>
</dbReference>
<keyword evidence="11" id="KW-0521">NADP</keyword>
<comment type="subunit">
    <text evidence="5">Homodimer.</text>
</comment>
<dbReference type="GO" id="GO:0030151">
    <property type="term" value="F:molybdenum ion binding"/>
    <property type="evidence" value="ECO:0007669"/>
    <property type="project" value="InterPro"/>
</dbReference>
<dbReference type="GO" id="GO:0043546">
    <property type="term" value="F:molybdopterin cofactor binding"/>
    <property type="evidence" value="ECO:0007669"/>
    <property type="project" value="InterPro"/>
</dbReference>
<dbReference type="InterPro" id="IPR001199">
    <property type="entry name" value="Cyt_B5-like_heme/steroid-bd"/>
</dbReference>
<dbReference type="Pfam" id="PF00175">
    <property type="entry name" value="NAD_binding_1"/>
    <property type="match status" value="1"/>
</dbReference>
<dbReference type="GO" id="GO:0020037">
    <property type="term" value="F:heme binding"/>
    <property type="evidence" value="ECO:0007669"/>
    <property type="project" value="InterPro"/>
</dbReference>
<feature type="compositionally biased region" description="Low complexity" evidence="19">
    <location>
        <begin position="16"/>
        <end position="40"/>
    </location>
</feature>
<dbReference type="InterPro" id="IPR017927">
    <property type="entry name" value="FAD-bd_FR_type"/>
</dbReference>
<sequence>MAETLSDTSSENHGRSILSDYEDQSSSSSFSSSPSGASCSLLPQPFAPATLVDPERDSPSLPEGLPPLPKNENPLVVADQDMGTPDNWVKRNPNLIRLTGKHPFNTEARLPELFKAGFLTPAHLHFVRNHGAVPRVSDEESRSWTIRVHGLVEREMSFSIEDLARMFPVVTLPVTLVCAGNRRKEQNVVRKSLGFSWGAAGVSTALWTGIYLSDVVDYVKPIRGQAKHVVFEGGDSLPNGPYGTSQKLSWARNKDRGMLIAWAMNGLPLEPDHGFPVRVIIPGQIGGRSVKWLRRIEVSAQESQHHLHFWDNKVLPTQVLPDQARAEKHWWYDPRYIITELNVNSAIARPDHNEVLTLDTDTDGREYVVEGYAYSGGGRRVTRVEVSLDQGETWRISDINYPEDMFRAVCHNDPVYGMLDLRERDTSFCWCFWSFRVPHPALAKCDAIMVRAMDEGLALQPRDMYWSALGMMNNWWFRVAIHKSIVNGKTQLQFEHPTLAGTASGGWMERMKSEGADILKPSWGAKATESAFTSTAAPTQETPMTKPGVCRKVTMAELQSQDRAKPWFVVKGEVYDGTAFLDEHPGGGDSILLVAGEDATEDFMAIHSPEGRAKLAEYHIGTLVSEDKLSTVTEPDNIGGDFLDKKKWKSVQLTEILRLNHDSWIYRFSLPTESQPLGLPVGQHVFVRLKRKDTAELVQRAYTPVSWHGAIGAVDFLIKIYYPSPEYPAGGKMTVGFHQLAVGDTVELKGPLGSFEWKGNGTAMWKGVEKRVNKLGLICGGSGITPILQVLRRVLHDNTDHTTELWLISANKTEADILCREELDALHAMHGQHRFHLHYTLGTVPSQWKYGVGRINEAMISQHMPGPSDDGLILVCGPEQMISHAVKPALRSLGWDVEQSLVIF</sequence>
<organism evidence="22 23">
    <name type="scientific">Neolentinus lepideus HHB14362 ss-1</name>
    <dbReference type="NCBI Taxonomy" id="1314782"/>
    <lineage>
        <taxon>Eukaryota</taxon>
        <taxon>Fungi</taxon>
        <taxon>Dikarya</taxon>
        <taxon>Basidiomycota</taxon>
        <taxon>Agaricomycotina</taxon>
        <taxon>Agaricomycetes</taxon>
        <taxon>Gloeophyllales</taxon>
        <taxon>Gloeophyllaceae</taxon>
        <taxon>Neolentinus</taxon>
    </lineage>
</organism>
<dbReference type="PROSITE" id="PS50255">
    <property type="entry name" value="CYTOCHROME_B5_2"/>
    <property type="match status" value="1"/>
</dbReference>
<proteinExistence type="inferred from homology"/>
<comment type="similarity">
    <text evidence="4 17">Belongs to the nitrate reductase family.</text>
</comment>
<dbReference type="SUPFAM" id="SSF56524">
    <property type="entry name" value="Oxidoreductase molybdopterin-binding domain"/>
    <property type="match status" value="1"/>
</dbReference>
<evidence type="ECO:0000256" key="19">
    <source>
        <dbReference type="SAM" id="MobiDB-lite"/>
    </source>
</evidence>
<feature type="domain" description="Cytochrome b5 heme-binding" evidence="20">
    <location>
        <begin position="559"/>
        <end position="624"/>
    </location>
</feature>
<feature type="binding site" evidence="18">
    <location>
        <position position="178"/>
    </location>
    <ligand>
        <name>Mo-molybdopterin</name>
        <dbReference type="ChEBI" id="CHEBI:71302"/>
    </ligand>
    <ligandPart>
        <name>Mo</name>
        <dbReference type="ChEBI" id="CHEBI:28685"/>
    </ligandPart>
</feature>
<evidence type="ECO:0000256" key="7">
    <source>
        <dbReference type="ARBA" id="ARBA00022617"/>
    </source>
</evidence>
<dbReference type="PANTHER" id="PTHR19372">
    <property type="entry name" value="SULFITE REDUCTASE"/>
    <property type="match status" value="1"/>
</dbReference>
<dbReference type="GO" id="GO:0006790">
    <property type="term" value="P:sulfur compound metabolic process"/>
    <property type="evidence" value="ECO:0007669"/>
    <property type="project" value="TreeGrafter"/>
</dbReference>
<evidence type="ECO:0000259" key="20">
    <source>
        <dbReference type="PROSITE" id="PS50255"/>
    </source>
</evidence>
<dbReference type="InterPro" id="IPR012137">
    <property type="entry name" value="Nitr_rd_NADH"/>
</dbReference>
<dbReference type="PIRSF" id="PIRSF000233">
    <property type="entry name" value="Nitr_rd_NADH"/>
    <property type="match status" value="1"/>
</dbReference>
<comment type="catalytic activity">
    <reaction evidence="16">
        <text>nitrite + NADP(+) + H2O = nitrate + NADPH + H(+)</text>
        <dbReference type="Rhea" id="RHEA:19061"/>
        <dbReference type="ChEBI" id="CHEBI:15377"/>
        <dbReference type="ChEBI" id="CHEBI:15378"/>
        <dbReference type="ChEBI" id="CHEBI:16301"/>
        <dbReference type="ChEBI" id="CHEBI:17632"/>
        <dbReference type="ChEBI" id="CHEBI:57783"/>
        <dbReference type="ChEBI" id="CHEBI:58349"/>
        <dbReference type="EC" id="1.7.1.3"/>
    </reaction>
</comment>
<dbReference type="PROSITE" id="PS00559">
    <property type="entry name" value="MOLYBDOPTERIN_EUK"/>
    <property type="match status" value="1"/>
</dbReference>
<evidence type="ECO:0000313" key="23">
    <source>
        <dbReference type="Proteomes" id="UP000076761"/>
    </source>
</evidence>
<evidence type="ECO:0000256" key="11">
    <source>
        <dbReference type="ARBA" id="ARBA00022857"/>
    </source>
</evidence>
<feature type="region of interest" description="Disordered" evidence="19">
    <location>
        <begin position="1"/>
        <end position="88"/>
    </location>
</feature>
<dbReference type="PRINTS" id="PR00407">
    <property type="entry name" value="EUMOPTERIN"/>
</dbReference>
<evidence type="ECO:0000256" key="14">
    <source>
        <dbReference type="ARBA" id="ARBA00023063"/>
    </source>
</evidence>
<dbReference type="GO" id="GO:0008482">
    <property type="term" value="F:sulfite oxidase activity"/>
    <property type="evidence" value="ECO:0007669"/>
    <property type="project" value="TreeGrafter"/>
</dbReference>
<evidence type="ECO:0000256" key="16">
    <source>
        <dbReference type="ARBA" id="ARBA00049155"/>
    </source>
</evidence>
<dbReference type="Gene3D" id="3.40.50.80">
    <property type="entry name" value="Nucleotide-binding domain of ferredoxin-NADP reductase (FNR) module"/>
    <property type="match status" value="1"/>
</dbReference>
<keyword evidence="12" id="KW-0560">Oxidoreductase</keyword>
<dbReference type="InterPro" id="IPR008335">
    <property type="entry name" value="Mopterin_OxRdtase_euk"/>
</dbReference>
<comment type="function">
    <text evidence="3 17">Nitrate reductase is a key enzyme involved in the first step of nitrate assimilation in plants, fungi and bacteria.</text>
</comment>
<dbReference type="STRING" id="1314782.A0A165VW83"/>
<keyword evidence="8" id="KW-0285">Flavoprotein</keyword>
<evidence type="ECO:0000256" key="1">
    <source>
        <dbReference type="ARBA" id="ARBA00001971"/>
    </source>
</evidence>